<dbReference type="InterPro" id="IPR027417">
    <property type="entry name" value="P-loop_NTPase"/>
</dbReference>
<evidence type="ECO:0000313" key="6">
    <source>
        <dbReference type="Proteomes" id="UP000823775"/>
    </source>
</evidence>
<evidence type="ECO:0000256" key="2">
    <source>
        <dbReference type="ARBA" id="ARBA00022679"/>
    </source>
</evidence>
<proteinExistence type="inferred from homology"/>
<sequence length="387" mass="44042">MDKHEQSSLPLPKEKLWGDVYLNEINGFWYFPEYVPNIVRVVNEFKPLSNDVILASFPKTGTTWLKSLLFSILYRRSNYSKEKSLVNYNPHDFVPFLEFQVFGGTSTSKSSASSSWILNSSSNIPRLFGAHIPYQLLGKTTLDVPRVVYIKRNPKDMLVSMWHFVNKMKIAEDQSVWRLEEAVESFCSGIFSFGPYYDHVMGFKGASLEKPQNFFFITYEELMEDTQTHLKRLAEFLGVPFEFHDNDEKLVQQIVKSCSFDILSSLKLTNLGILLLGYLFLTLLSSEKMEKGRPRKDDRKNQTRNIKILEDLGRDLAIASSQSPKQVMTMSKGTSKTLTNSLPIEDLTAKGVVKTPSNILINAPIASTTASPTAMAKTLYVKVQLVW</sequence>
<dbReference type="EC" id="2.8.2.-" evidence="3"/>
<accession>A0ABS8VEF7</accession>
<dbReference type="EMBL" id="JACEIK010004353">
    <property type="protein sequence ID" value="MCD9645171.1"/>
    <property type="molecule type" value="Genomic_DNA"/>
</dbReference>
<comment type="caution">
    <text evidence="5">The sequence shown here is derived from an EMBL/GenBank/DDBJ whole genome shotgun (WGS) entry which is preliminary data.</text>
</comment>
<dbReference type="InterPro" id="IPR000863">
    <property type="entry name" value="Sulfotransferase_dom"/>
</dbReference>
<name>A0ABS8VEF7_DATST</name>
<organism evidence="5 6">
    <name type="scientific">Datura stramonium</name>
    <name type="common">Jimsonweed</name>
    <name type="synonym">Common thornapple</name>
    <dbReference type="NCBI Taxonomy" id="4076"/>
    <lineage>
        <taxon>Eukaryota</taxon>
        <taxon>Viridiplantae</taxon>
        <taxon>Streptophyta</taxon>
        <taxon>Embryophyta</taxon>
        <taxon>Tracheophyta</taxon>
        <taxon>Spermatophyta</taxon>
        <taxon>Magnoliopsida</taxon>
        <taxon>eudicotyledons</taxon>
        <taxon>Gunneridae</taxon>
        <taxon>Pentapetalae</taxon>
        <taxon>asterids</taxon>
        <taxon>lamiids</taxon>
        <taxon>Solanales</taxon>
        <taxon>Solanaceae</taxon>
        <taxon>Solanoideae</taxon>
        <taxon>Datureae</taxon>
        <taxon>Datura</taxon>
    </lineage>
</organism>
<dbReference type="Proteomes" id="UP000823775">
    <property type="component" value="Unassembled WGS sequence"/>
</dbReference>
<reference evidence="5 6" key="1">
    <citation type="journal article" date="2021" name="BMC Genomics">
        <title>Datura genome reveals duplications of psychoactive alkaloid biosynthetic genes and high mutation rate following tissue culture.</title>
        <authorList>
            <person name="Rajewski A."/>
            <person name="Carter-House D."/>
            <person name="Stajich J."/>
            <person name="Litt A."/>
        </authorList>
    </citation>
    <scope>NUCLEOTIDE SEQUENCE [LARGE SCALE GENOMIC DNA]</scope>
    <source>
        <strain evidence="5">AR-01</strain>
    </source>
</reference>
<dbReference type="Gene3D" id="3.40.50.300">
    <property type="entry name" value="P-loop containing nucleotide triphosphate hydrolases"/>
    <property type="match status" value="1"/>
</dbReference>
<dbReference type="Pfam" id="PF00685">
    <property type="entry name" value="Sulfotransfer_1"/>
    <property type="match status" value="1"/>
</dbReference>
<gene>
    <name evidence="5" type="ORF">HAX54_033893</name>
</gene>
<evidence type="ECO:0000256" key="1">
    <source>
        <dbReference type="ARBA" id="ARBA00005771"/>
    </source>
</evidence>
<protein>
    <recommendedName>
        <fullName evidence="3">Sulfotransferase</fullName>
        <ecNumber evidence="3">2.8.2.-</ecNumber>
    </recommendedName>
</protein>
<evidence type="ECO:0000259" key="4">
    <source>
        <dbReference type="Pfam" id="PF00685"/>
    </source>
</evidence>
<feature type="domain" description="Sulfotransferase" evidence="4">
    <location>
        <begin position="50"/>
        <end position="274"/>
    </location>
</feature>
<comment type="similarity">
    <text evidence="1 3">Belongs to the sulfotransferase 1 family.</text>
</comment>
<evidence type="ECO:0000256" key="3">
    <source>
        <dbReference type="RuleBase" id="RU361155"/>
    </source>
</evidence>
<keyword evidence="6" id="KW-1185">Reference proteome</keyword>
<evidence type="ECO:0000313" key="5">
    <source>
        <dbReference type="EMBL" id="MCD9645171.1"/>
    </source>
</evidence>
<keyword evidence="2 3" id="KW-0808">Transferase</keyword>
<dbReference type="SUPFAM" id="SSF52540">
    <property type="entry name" value="P-loop containing nucleoside triphosphate hydrolases"/>
    <property type="match status" value="1"/>
</dbReference>
<dbReference type="PANTHER" id="PTHR11783">
    <property type="entry name" value="SULFOTRANSFERASE SULT"/>
    <property type="match status" value="1"/>
</dbReference>